<comment type="subcellular location">
    <subcellularLocation>
        <location evidence="1">Cell membrane</location>
        <topology evidence="1">Multi-pass membrane protein</topology>
    </subcellularLocation>
</comment>
<evidence type="ECO:0000259" key="11">
    <source>
        <dbReference type="PROSITE" id="PS50929"/>
    </source>
</evidence>
<dbReference type="SUPFAM" id="SSF52540">
    <property type="entry name" value="P-loop containing nucleoside triphosphate hydrolases"/>
    <property type="match status" value="1"/>
</dbReference>
<dbReference type="PANTHER" id="PTHR43553">
    <property type="entry name" value="HEAVY METAL TRANSPORTER"/>
    <property type="match status" value="1"/>
</dbReference>
<feature type="transmembrane region" description="Helical" evidence="9">
    <location>
        <begin position="46"/>
        <end position="66"/>
    </location>
</feature>
<dbReference type="PROSITE" id="PS50893">
    <property type="entry name" value="ABC_TRANSPORTER_2"/>
    <property type="match status" value="1"/>
</dbReference>
<feature type="transmembrane region" description="Helical" evidence="9">
    <location>
        <begin position="180"/>
        <end position="199"/>
    </location>
</feature>
<dbReference type="InterPro" id="IPR003593">
    <property type="entry name" value="AAA+_ATPase"/>
</dbReference>
<dbReference type="SUPFAM" id="SSF90123">
    <property type="entry name" value="ABC transporter transmembrane region"/>
    <property type="match status" value="1"/>
</dbReference>
<evidence type="ECO:0008006" key="14">
    <source>
        <dbReference type="Google" id="ProtNLM"/>
    </source>
</evidence>
<dbReference type="GO" id="GO:0015833">
    <property type="term" value="P:peptide transport"/>
    <property type="evidence" value="ECO:0007669"/>
    <property type="project" value="InterPro"/>
</dbReference>
<keyword evidence="13" id="KW-1185">Reference proteome</keyword>
<dbReference type="InterPro" id="IPR011527">
    <property type="entry name" value="ABC1_TM_dom"/>
</dbReference>
<organism evidence="12 13">
    <name type="scientific">Pollutimonas subterranea</name>
    <dbReference type="NCBI Taxonomy" id="2045210"/>
    <lineage>
        <taxon>Bacteria</taxon>
        <taxon>Pseudomonadati</taxon>
        <taxon>Pseudomonadota</taxon>
        <taxon>Betaproteobacteria</taxon>
        <taxon>Burkholderiales</taxon>
        <taxon>Alcaligenaceae</taxon>
        <taxon>Pollutimonas</taxon>
    </lineage>
</organism>
<dbReference type="InterPro" id="IPR005898">
    <property type="entry name" value="Cyc_pep_transpt_SyrD/YojI"/>
</dbReference>
<dbReference type="GO" id="GO:0016887">
    <property type="term" value="F:ATP hydrolysis activity"/>
    <property type="evidence" value="ECO:0007669"/>
    <property type="project" value="InterPro"/>
</dbReference>
<dbReference type="InterPro" id="IPR003439">
    <property type="entry name" value="ABC_transporter-like_ATP-bd"/>
</dbReference>
<dbReference type="GO" id="GO:0043190">
    <property type="term" value="C:ATP-binding cassette (ABC) transporter complex"/>
    <property type="evidence" value="ECO:0007669"/>
    <property type="project" value="TreeGrafter"/>
</dbReference>
<evidence type="ECO:0000256" key="4">
    <source>
        <dbReference type="ARBA" id="ARBA00022692"/>
    </source>
</evidence>
<keyword evidence="4 9" id="KW-0812">Transmembrane</keyword>
<feature type="transmembrane region" description="Helical" evidence="9">
    <location>
        <begin position="153"/>
        <end position="174"/>
    </location>
</feature>
<name>A0A2N4U8E9_9BURK</name>
<dbReference type="GO" id="GO:0005524">
    <property type="term" value="F:ATP binding"/>
    <property type="evidence" value="ECO:0007669"/>
    <property type="project" value="UniProtKB-KW"/>
</dbReference>
<keyword evidence="6" id="KW-0067">ATP-binding</keyword>
<evidence type="ECO:0000256" key="8">
    <source>
        <dbReference type="ARBA" id="ARBA00023136"/>
    </source>
</evidence>
<feature type="transmembrane region" description="Helical" evidence="9">
    <location>
        <begin position="262"/>
        <end position="284"/>
    </location>
</feature>
<dbReference type="SMART" id="SM00382">
    <property type="entry name" value="AAA"/>
    <property type="match status" value="1"/>
</dbReference>
<feature type="transmembrane region" description="Helical" evidence="9">
    <location>
        <begin position="78"/>
        <end position="95"/>
    </location>
</feature>
<gene>
    <name evidence="12" type="ORF">CR159_03410</name>
</gene>
<feature type="domain" description="ABC transmembrane type-1" evidence="11">
    <location>
        <begin position="47"/>
        <end position="320"/>
    </location>
</feature>
<dbReference type="InterPro" id="IPR036640">
    <property type="entry name" value="ABC1_TM_sf"/>
</dbReference>
<evidence type="ECO:0000256" key="3">
    <source>
        <dbReference type="ARBA" id="ARBA00022475"/>
    </source>
</evidence>
<evidence type="ECO:0000256" key="5">
    <source>
        <dbReference type="ARBA" id="ARBA00022741"/>
    </source>
</evidence>
<evidence type="ECO:0000259" key="10">
    <source>
        <dbReference type="PROSITE" id="PS50893"/>
    </source>
</evidence>
<dbReference type="InterPro" id="IPR027417">
    <property type="entry name" value="P-loop_NTPase"/>
</dbReference>
<feature type="transmembrane region" description="Helical" evidence="9">
    <location>
        <begin position="296"/>
        <end position="314"/>
    </location>
</feature>
<dbReference type="GO" id="GO:0140359">
    <property type="term" value="F:ABC-type transporter activity"/>
    <property type="evidence" value="ECO:0007669"/>
    <property type="project" value="InterPro"/>
</dbReference>
<dbReference type="Gene3D" id="1.20.1560.10">
    <property type="entry name" value="ABC transporter type 1, transmembrane domain"/>
    <property type="match status" value="1"/>
</dbReference>
<accession>A0A2N4U8E9</accession>
<keyword evidence="3" id="KW-1003">Cell membrane</keyword>
<evidence type="ECO:0000256" key="9">
    <source>
        <dbReference type="SAM" id="Phobius"/>
    </source>
</evidence>
<feature type="domain" description="ABC transporter" evidence="10">
    <location>
        <begin position="358"/>
        <end position="571"/>
    </location>
</feature>
<dbReference type="AlphaFoldDB" id="A0A2N4U8E9"/>
<dbReference type="PROSITE" id="PS50929">
    <property type="entry name" value="ABC_TM1F"/>
    <property type="match status" value="1"/>
</dbReference>
<dbReference type="Gene3D" id="3.40.50.300">
    <property type="entry name" value="P-loop containing nucleotide triphosphate hydrolases"/>
    <property type="match status" value="1"/>
</dbReference>
<evidence type="ECO:0000313" key="13">
    <source>
        <dbReference type="Proteomes" id="UP000234190"/>
    </source>
</evidence>
<evidence type="ECO:0000256" key="2">
    <source>
        <dbReference type="ARBA" id="ARBA00022448"/>
    </source>
</evidence>
<evidence type="ECO:0000256" key="6">
    <source>
        <dbReference type="ARBA" id="ARBA00022840"/>
    </source>
</evidence>
<keyword evidence="5" id="KW-0547">Nucleotide-binding</keyword>
<comment type="caution">
    <text evidence="12">The sequence shown here is derived from an EMBL/GenBank/DDBJ whole genome shotgun (WGS) entry which is preliminary data.</text>
</comment>
<dbReference type="PANTHER" id="PTHR43553:SF11">
    <property type="entry name" value="ABC TRANSPORTER ATP-BINDING_PERMEASE PROTEIN YOJI"/>
    <property type="match status" value="1"/>
</dbReference>
<dbReference type="Pfam" id="PF00005">
    <property type="entry name" value="ABC_tran"/>
    <property type="match status" value="1"/>
</dbReference>
<dbReference type="GO" id="GO:1904680">
    <property type="term" value="F:peptide transmembrane transporter activity"/>
    <property type="evidence" value="ECO:0007669"/>
    <property type="project" value="InterPro"/>
</dbReference>
<dbReference type="Proteomes" id="UP000234190">
    <property type="component" value="Unassembled WGS sequence"/>
</dbReference>
<protein>
    <recommendedName>
        <fullName evidence="14">ATP-binding cassette transporter</fullName>
    </recommendedName>
</protein>
<dbReference type="NCBIfam" id="TIGR01194">
    <property type="entry name" value="cyc_pep_trnsptr"/>
    <property type="match status" value="1"/>
</dbReference>
<keyword evidence="8 9" id="KW-0472">Membrane</keyword>
<evidence type="ECO:0000256" key="7">
    <source>
        <dbReference type="ARBA" id="ARBA00022989"/>
    </source>
</evidence>
<reference evidence="12 13" key="1">
    <citation type="submission" date="2017-10" db="EMBL/GenBank/DDBJ databases">
        <title>Two draft genome sequences of Pusillimonas sp. strains isolated from a nitrate- and radionuclide-contaminated groundwater in Russia.</title>
        <authorList>
            <person name="Grouzdev D.S."/>
            <person name="Tourova T.P."/>
            <person name="Goeva M.A."/>
            <person name="Babich T.L."/>
            <person name="Sokolova D.S."/>
            <person name="Abdullin R."/>
            <person name="Poltaraus A.B."/>
            <person name="Toshchakov S.V."/>
            <person name="Nazina T.N."/>
        </authorList>
    </citation>
    <scope>NUCLEOTIDE SEQUENCE [LARGE SCALE GENOMIC DNA]</scope>
    <source>
        <strain evidence="12 13">JR1/69-3-13</strain>
    </source>
</reference>
<sequence>MAEPIAPRSTGAFLLRLLGRSDNQDERAPLPFLAFLTMWGQQGTRGFLLAYAVLSAAAGTGILVLLNTEAELLQRQGYSTLIAVFFIVLLLVYRFSQRMLVANAAAQIEQELHARRQTIVRKTLNLSLRDIEHLRGERVVNGLAASYDSLSQAIVPLVAGLEGVVMLAFMYAYLLVLSPAAGALTAVVAGLSVLGYLSLNRQLDHTLRETEESGRRFRSYAAALVQGNKELRMNTQRRVELERDMAETSASMAASRSNNAHILAQILTTGTSVSYLLAGSVVFLLPMLADIPGEDISRIVMAVLFLIGPVGSLANSVQHFIIARFALDNIQQFEQRIDECGAPAPDATDPPPAAFDGLKLSRVCYQHQAAQTANAAGFRVDDICLELKPGEVIFITGGNGSGKTTALRVLTGLYPRDGGTITARGVQIPAQAPQWYCNLFAGVFADYHVFPRAYGLEASGLAALDHWLKRLGIRDELADDLSTLQTEALSTGQKKRLALALALAEERPVLVLDEWAADQDPATRLAFYTEILPELKRQGKAIICITHDDRYFDCADRRFHMSEGRMTPADAS</sequence>
<keyword evidence="2" id="KW-0813">Transport</keyword>
<proteinExistence type="predicted"/>
<evidence type="ECO:0000313" key="12">
    <source>
        <dbReference type="EMBL" id="PLC51290.1"/>
    </source>
</evidence>
<evidence type="ECO:0000256" key="1">
    <source>
        <dbReference type="ARBA" id="ARBA00004651"/>
    </source>
</evidence>
<keyword evidence="7 9" id="KW-1133">Transmembrane helix</keyword>
<dbReference type="InterPro" id="IPR050095">
    <property type="entry name" value="ECF_ABC_transporter_ATP-bd"/>
</dbReference>
<dbReference type="EMBL" id="PDNW01000002">
    <property type="protein sequence ID" value="PLC51290.1"/>
    <property type="molecule type" value="Genomic_DNA"/>
</dbReference>